<dbReference type="PANTHER" id="PTHR37821:SF1">
    <property type="entry name" value="AMINO ACID TRANSPORTER YUIF-RELATED"/>
    <property type="match status" value="1"/>
</dbReference>
<keyword evidence="4 6" id="KW-1133">Transmembrane helix</keyword>
<dbReference type="Proteomes" id="UP001241988">
    <property type="component" value="Unassembled WGS sequence"/>
</dbReference>
<keyword evidence="10" id="KW-1185">Reference proteome</keyword>
<dbReference type="Pfam" id="PF03553">
    <property type="entry name" value="Na_H_antiporter"/>
    <property type="match status" value="1"/>
</dbReference>
<feature type="transmembrane region" description="Helical" evidence="6">
    <location>
        <begin position="234"/>
        <end position="254"/>
    </location>
</feature>
<feature type="transmembrane region" description="Helical" evidence="6">
    <location>
        <begin position="146"/>
        <end position="170"/>
    </location>
</feature>
<name>A0ABU0GZN3_9BACL</name>
<dbReference type="InterPro" id="IPR052576">
    <property type="entry name" value="AA_Transporter-Related"/>
</dbReference>
<comment type="subcellular location">
    <subcellularLocation>
        <location evidence="1">Cell membrane</location>
        <topology evidence="1">Multi-pass membrane protein</topology>
    </subcellularLocation>
</comment>
<dbReference type="InterPro" id="IPR018461">
    <property type="entry name" value="Na/H_Antiport_NhaC-like_C"/>
</dbReference>
<accession>A0ABU0GZN3</accession>
<dbReference type="EMBL" id="JAUSWB010000013">
    <property type="protein sequence ID" value="MDQ0430819.1"/>
    <property type="molecule type" value="Genomic_DNA"/>
</dbReference>
<evidence type="ECO:0000256" key="5">
    <source>
        <dbReference type="ARBA" id="ARBA00023136"/>
    </source>
</evidence>
<feature type="transmembrane region" description="Helical" evidence="6">
    <location>
        <begin position="121"/>
        <end position="137"/>
    </location>
</feature>
<keyword evidence="3 6" id="KW-0812">Transmembrane</keyword>
<feature type="transmembrane region" description="Helical" evidence="6">
    <location>
        <begin position="260"/>
        <end position="279"/>
    </location>
</feature>
<evidence type="ECO:0000256" key="2">
    <source>
        <dbReference type="ARBA" id="ARBA00022475"/>
    </source>
</evidence>
<feature type="transmembrane region" description="Helical" evidence="6">
    <location>
        <begin position="291"/>
        <end position="312"/>
    </location>
</feature>
<feature type="transmembrane region" description="Helical" evidence="6">
    <location>
        <begin position="421"/>
        <end position="439"/>
    </location>
</feature>
<protein>
    <submittedName>
        <fullName evidence="9">Histidine transporter YuiF (NhaC family)</fullName>
    </submittedName>
</protein>
<feature type="domain" description="Putative Na+/H+ antiporter N-terminal" evidence="8">
    <location>
        <begin position="2"/>
        <end position="87"/>
    </location>
</feature>
<evidence type="ECO:0000313" key="10">
    <source>
        <dbReference type="Proteomes" id="UP001241988"/>
    </source>
</evidence>
<feature type="transmembrane region" description="Helical" evidence="6">
    <location>
        <begin position="51"/>
        <end position="71"/>
    </location>
</feature>
<feature type="domain" description="Na+/H+ antiporter NhaC-like C-terminal" evidence="7">
    <location>
        <begin position="150"/>
        <end position="433"/>
    </location>
</feature>
<keyword evidence="2" id="KW-1003">Cell membrane</keyword>
<evidence type="ECO:0000256" key="1">
    <source>
        <dbReference type="ARBA" id="ARBA00004651"/>
    </source>
</evidence>
<feature type="transmembrane region" description="Helical" evidence="6">
    <location>
        <begin position="190"/>
        <end position="213"/>
    </location>
</feature>
<evidence type="ECO:0000256" key="6">
    <source>
        <dbReference type="SAM" id="Phobius"/>
    </source>
</evidence>
<keyword evidence="5 6" id="KW-0472">Membrane</keyword>
<evidence type="ECO:0000259" key="8">
    <source>
        <dbReference type="Pfam" id="PF13726"/>
    </source>
</evidence>
<feature type="transmembrane region" description="Helical" evidence="6">
    <location>
        <begin position="369"/>
        <end position="387"/>
    </location>
</feature>
<gene>
    <name evidence="9" type="ORF">QOZ98_003708</name>
</gene>
<feature type="transmembrane region" description="Helical" evidence="6">
    <location>
        <begin position="332"/>
        <end position="362"/>
    </location>
</feature>
<dbReference type="RefSeq" id="WP_308788704.1">
    <property type="nucleotide sequence ID" value="NZ_JAUSWB010000013.1"/>
</dbReference>
<evidence type="ECO:0000256" key="3">
    <source>
        <dbReference type="ARBA" id="ARBA00022692"/>
    </source>
</evidence>
<proteinExistence type="predicted"/>
<comment type="caution">
    <text evidence="9">The sequence shown here is derived from an EMBL/GenBank/DDBJ whole genome shotgun (WGS) entry which is preliminary data.</text>
</comment>
<evidence type="ECO:0000256" key="4">
    <source>
        <dbReference type="ARBA" id="ARBA00022989"/>
    </source>
</evidence>
<organism evidence="9 10">
    <name type="scientific">Planomicrobium stackebrandtii</name>
    <dbReference type="NCBI Taxonomy" id="253160"/>
    <lineage>
        <taxon>Bacteria</taxon>
        <taxon>Bacillati</taxon>
        <taxon>Bacillota</taxon>
        <taxon>Bacilli</taxon>
        <taxon>Bacillales</taxon>
        <taxon>Caryophanaceae</taxon>
        <taxon>Planomicrobium</taxon>
    </lineage>
</organism>
<feature type="transmembrane region" description="Helical" evidence="6">
    <location>
        <begin position="99"/>
        <end position="115"/>
    </location>
</feature>
<sequence length="440" mass="46045">MNAVVVAVLVMLVLSLLRVNVVFALLIGALAGGLSGGLSFTDTLTSFTDGLGAGATIALSYAMLGGFAVAISRTGIPELLVSGVLKLVNKDGEATRENLAKALIIIALLAMAIFSQNLIPIHIAFIPLLVPPILHILNELRIDRRLIAAVLTFGLTAPYILLPYGFGLIFHEIVATQMELAGLTIDMADIPKAMAIPIAGLLVGLIIAVFISYRKPREYRKSSSTIEGTVKKTASLKDVIVTIAALIAALIAQIQTDSMIIGALAGILVLYAFGAMKWREADDVLTEGMRMMAFIGFVMITANGFASVIQATGAVEPLVESVSDLFAGNKGLAALAMLIVGLFVTMGIGSSFATIPIIAAIFVPLSLEFEFSTMAIIALIGTAGALGDAGSPASDSTLGPTAGLNVDGQHNHIWDTCVPTFLHYNIPLVIFGWVAVMLLG</sequence>
<dbReference type="Pfam" id="PF13726">
    <property type="entry name" value="Na_H_antiport_2"/>
    <property type="match status" value="1"/>
</dbReference>
<evidence type="ECO:0000259" key="7">
    <source>
        <dbReference type="Pfam" id="PF03553"/>
    </source>
</evidence>
<feature type="transmembrane region" description="Helical" evidence="6">
    <location>
        <begin position="7"/>
        <end position="31"/>
    </location>
</feature>
<dbReference type="PANTHER" id="PTHR37821">
    <property type="entry name" value="AMINO ACID TRANSPORTER YUIF-RELATED"/>
    <property type="match status" value="1"/>
</dbReference>
<reference evidence="9 10" key="1">
    <citation type="submission" date="2023-07" db="EMBL/GenBank/DDBJ databases">
        <title>Genomic Encyclopedia of Type Strains, Phase IV (KMG-IV): sequencing the most valuable type-strain genomes for metagenomic binning, comparative biology and taxonomic classification.</title>
        <authorList>
            <person name="Goeker M."/>
        </authorList>
    </citation>
    <scope>NUCLEOTIDE SEQUENCE [LARGE SCALE GENOMIC DNA]</scope>
    <source>
        <strain evidence="9 10">DSM 16419</strain>
    </source>
</reference>
<dbReference type="InterPro" id="IPR032813">
    <property type="entry name" value="Na_H_antiport_N"/>
</dbReference>
<evidence type="ECO:0000313" key="9">
    <source>
        <dbReference type="EMBL" id="MDQ0430819.1"/>
    </source>
</evidence>